<dbReference type="InterPro" id="IPR014710">
    <property type="entry name" value="RmlC-like_jellyroll"/>
</dbReference>
<dbReference type="Pfam" id="PF00908">
    <property type="entry name" value="dTDP_sugar_isom"/>
    <property type="match status" value="1"/>
</dbReference>
<evidence type="ECO:0000256" key="5">
    <source>
        <dbReference type="ARBA" id="ARBA00029758"/>
    </source>
</evidence>
<keyword evidence="9" id="KW-1185">Reference proteome</keyword>
<organism evidence="8 9">
    <name type="scientific">Chromobacterium fluminis</name>
    <dbReference type="NCBI Taxonomy" id="3044269"/>
    <lineage>
        <taxon>Bacteria</taxon>
        <taxon>Pseudomonadati</taxon>
        <taxon>Pseudomonadota</taxon>
        <taxon>Betaproteobacteria</taxon>
        <taxon>Neisseriales</taxon>
        <taxon>Chromobacteriaceae</taxon>
        <taxon>Chromobacterium</taxon>
    </lineage>
</organism>
<protein>
    <recommendedName>
        <fullName evidence="4">dTDP-4-dehydrorhamnose 3,5-epimerase</fullName>
        <ecNumber evidence="3">5.1.3.13</ecNumber>
    </recommendedName>
    <alternativeName>
        <fullName evidence="6">Thymidine diphospho-4-keto-rhamnose 3,5-epimerase</fullName>
    </alternativeName>
    <alternativeName>
        <fullName evidence="5">dTDP-4-keto-6-deoxyglucose 3,5-epimerase</fullName>
    </alternativeName>
    <alternativeName>
        <fullName evidence="7">dTDP-6-deoxy-D-xylo-4-hexulose 3,5-epimerase</fullName>
    </alternativeName>
</protein>
<evidence type="ECO:0000313" key="8">
    <source>
        <dbReference type="EMBL" id="NHR06918.1"/>
    </source>
</evidence>
<dbReference type="InterPro" id="IPR000888">
    <property type="entry name" value="RmlC-like"/>
</dbReference>
<dbReference type="SUPFAM" id="SSF51182">
    <property type="entry name" value="RmlC-like cupins"/>
    <property type="match status" value="1"/>
</dbReference>
<evidence type="ECO:0000256" key="3">
    <source>
        <dbReference type="ARBA" id="ARBA00012098"/>
    </source>
</evidence>
<comment type="catalytic activity">
    <reaction evidence="1">
        <text>dTDP-4-dehydro-6-deoxy-alpha-D-glucose = dTDP-4-dehydro-beta-L-rhamnose</text>
        <dbReference type="Rhea" id="RHEA:16969"/>
        <dbReference type="ChEBI" id="CHEBI:57649"/>
        <dbReference type="ChEBI" id="CHEBI:62830"/>
        <dbReference type="EC" id="5.1.3.13"/>
    </reaction>
</comment>
<dbReference type="InterPro" id="IPR011051">
    <property type="entry name" value="RmlC_Cupin_sf"/>
</dbReference>
<accession>A0ABX0LD88</accession>
<dbReference type="EMBL" id="JAAOMA010000025">
    <property type="protein sequence ID" value="NHR06918.1"/>
    <property type="molecule type" value="Genomic_DNA"/>
</dbReference>
<comment type="caution">
    <text evidence="8">The sequence shown here is derived from an EMBL/GenBank/DDBJ whole genome shotgun (WGS) entry which is preliminary data.</text>
</comment>
<sequence>MISDVLLTKLARVKVPGGDVLHAMKCCDPGYMGFGEAYFSLIKQGVVKGWKRHQKMTLNLVVPVGAVRFVMYDDRPLSPTCGQFQQLNLSPDNYGRLTIPPMVWLGFEGLGGSESLVMNLADMMHDPEEVDRLALADIDFNWSGSL</sequence>
<evidence type="ECO:0000256" key="2">
    <source>
        <dbReference type="ARBA" id="ARBA00001997"/>
    </source>
</evidence>
<comment type="function">
    <text evidence="2">Catalyzes the epimerization of the C3' and C5'positions of dTDP-6-deoxy-D-xylo-4-hexulose, forming dTDP-6-deoxy-L-lyxo-4-hexulose.</text>
</comment>
<dbReference type="EC" id="5.1.3.13" evidence="3"/>
<evidence type="ECO:0000256" key="1">
    <source>
        <dbReference type="ARBA" id="ARBA00001298"/>
    </source>
</evidence>
<evidence type="ECO:0000256" key="7">
    <source>
        <dbReference type="ARBA" id="ARBA00033311"/>
    </source>
</evidence>
<evidence type="ECO:0000313" key="9">
    <source>
        <dbReference type="Proteomes" id="UP001515641"/>
    </source>
</evidence>
<proteinExistence type="predicted"/>
<dbReference type="Proteomes" id="UP001515641">
    <property type="component" value="Unassembled WGS sequence"/>
</dbReference>
<reference evidence="8 9" key="1">
    <citation type="submission" date="2020-03" db="EMBL/GenBank/DDBJ databases">
        <title>Draft genome sequence of environmentally isolated cultures.</title>
        <authorList>
            <person name="Wilson H.S."/>
            <person name="De Leon M.E."/>
        </authorList>
    </citation>
    <scope>NUCLEOTIDE SEQUENCE [LARGE SCALE GENOMIC DNA]</scope>
    <source>
        <strain evidence="8 9">HSC-31F16</strain>
    </source>
</reference>
<evidence type="ECO:0000256" key="6">
    <source>
        <dbReference type="ARBA" id="ARBA00031424"/>
    </source>
</evidence>
<name>A0ABX0LD88_9NEIS</name>
<dbReference type="Gene3D" id="2.60.120.10">
    <property type="entry name" value="Jelly Rolls"/>
    <property type="match status" value="1"/>
</dbReference>
<gene>
    <name evidence="8" type="ORF">HA052_17155</name>
</gene>
<evidence type="ECO:0000256" key="4">
    <source>
        <dbReference type="ARBA" id="ARBA00019595"/>
    </source>
</evidence>